<feature type="compositionally biased region" description="Basic and acidic residues" evidence="1">
    <location>
        <begin position="180"/>
        <end position="194"/>
    </location>
</feature>
<evidence type="ECO:0000313" key="2">
    <source>
        <dbReference type="EMBL" id="KKN38995.1"/>
    </source>
</evidence>
<protein>
    <submittedName>
        <fullName evidence="2">Uncharacterized protein</fullName>
    </submittedName>
</protein>
<name>A0A0F9Q4V0_9ZZZZ</name>
<proteinExistence type="predicted"/>
<dbReference type="AlphaFoldDB" id="A0A0F9Q4V0"/>
<sequence>MSDNGQKIEIEIPNPMAVLHGGFHHGVVVPDAEALYNLPVMLIVKGAKSGLVYKEVYKPRGCTDGAKIWKEPWLSQRPEALVIVEQIVHGVIDCIRCKFSSVNLAGRGVKAEYRTKLGYLKSAEIVVGLRFKPAPVPVIFELINADVLVCPVLNPDGTANCVLDDDLTYKLSDHIVDRDKIPKEKKDGHDDGKETAPAGT</sequence>
<comment type="caution">
    <text evidence="2">The sequence shown here is derived from an EMBL/GenBank/DDBJ whole genome shotgun (WGS) entry which is preliminary data.</text>
</comment>
<accession>A0A0F9Q4V0</accession>
<evidence type="ECO:0000256" key="1">
    <source>
        <dbReference type="SAM" id="MobiDB-lite"/>
    </source>
</evidence>
<organism evidence="2">
    <name type="scientific">marine sediment metagenome</name>
    <dbReference type="NCBI Taxonomy" id="412755"/>
    <lineage>
        <taxon>unclassified sequences</taxon>
        <taxon>metagenomes</taxon>
        <taxon>ecological metagenomes</taxon>
    </lineage>
</organism>
<dbReference type="EMBL" id="LAZR01001789">
    <property type="protein sequence ID" value="KKN38995.1"/>
    <property type="molecule type" value="Genomic_DNA"/>
</dbReference>
<reference evidence="2" key="1">
    <citation type="journal article" date="2015" name="Nature">
        <title>Complex archaea that bridge the gap between prokaryotes and eukaryotes.</title>
        <authorList>
            <person name="Spang A."/>
            <person name="Saw J.H."/>
            <person name="Jorgensen S.L."/>
            <person name="Zaremba-Niedzwiedzka K."/>
            <person name="Martijn J."/>
            <person name="Lind A.E."/>
            <person name="van Eijk R."/>
            <person name="Schleper C."/>
            <person name="Guy L."/>
            <person name="Ettema T.J."/>
        </authorList>
    </citation>
    <scope>NUCLEOTIDE SEQUENCE</scope>
</reference>
<gene>
    <name evidence="2" type="ORF">LCGC14_0747770</name>
</gene>
<feature type="region of interest" description="Disordered" evidence="1">
    <location>
        <begin position="180"/>
        <end position="200"/>
    </location>
</feature>